<evidence type="ECO:0000256" key="1">
    <source>
        <dbReference type="SAM" id="Phobius"/>
    </source>
</evidence>
<accession>A0AAJ1X0M9</accession>
<evidence type="ECO:0000313" key="2">
    <source>
        <dbReference type="EMBL" id="MDQ0547500.1"/>
    </source>
</evidence>
<dbReference type="Proteomes" id="UP001223420">
    <property type="component" value="Unassembled WGS sequence"/>
</dbReference>
<comment type="caution">
    <text evidence="2">The sequence shown here is derived from an EMBL/GenBank/DDBJ whole genome shotgun (WGS) entry which is preliminary data.</text>
</comment>
<dbReference type="AlphaFoldDB" id="A0AAJ1X0M9"/>
<dbReference type="EMBL" id="JAUSWL010000027">
    <property type="protein sequence ID" value="MDQ0547500.1"/>
    <property type="molecule type" value="Genomic_DNA"/>
</dbReference>
<gene>
    <name evidence="2" type="ORF">QO001_006459</name>
</gene>
<dbReference type="RefSeq" id="WP_230368506.1">
    <property type="nucleotide sequence ID" value="NZ_JAJALK010000031.1"/>
</dbReference>
<reference evidence="2" key="1">
    <citation type="submission" date="2023-07" db="EMBL/GenBank/DDBJ databases">
        <title>Genomic Encyclopedia of Type Strains, Phase IV (KMG-IV): sequencing the most valuable type-strain genomes for metagenomic binning, comparative biology and taxonomic classification.</title>
        <authorList>
            <person name="Goeker M."/>
        </authorList>
    </citation>
    <scope>NUCLEOTIDE SEQUENCE</scope>
    <source>
        <strain evidence="2">DSM 19569</strain>
    </source>
</reference>
<protein>
    <submittedName>
        <fullName evidence="2">Uncharacterized protein</fullName>
    </submittedName>
</protein>
<keyword evidence="1" id="KW-0812">Transmembrane</keyword>
<feature type="transmembrane region" description="Helical" evidence="1">
    <location>
        <begin position="132"/>
        <end position="154"/>
    </location>
</feature>
<proteinExistence type="predicted"/>
<keyword evidence="1" id="KW-1133">Transmembrane helix</keyword>
<organism evidence="2 3">
    <name type="scientific">Methylobacterium brachiatum</name>
    <dbReference type="NCBI Taxonomy" id="269660"/>
    <lineage>
        <taxon>Bacteria</taxon>
        <taxon>Pseudomonadati</taxon>
        <taxon>Pseudomonadota</taxon>
        <taxon>Alphaproteobacteria</taxon>
        <taxon>Hyphomicrobiales</taxon>
        <taxon>Methylobacteriaceae</taxon>
        <taxon>Methylobacterium</taxon>
    </lineage>
</organism>
<evidence type="ECO:0000313" key="3">
    <source>
        <dbReference type="Proteomes" id="UP001223420"/>
    </source>
</evidence>
<name>A0AAJ1X0M9_9HYPH</name>
<sequence length="182" mass="18742">MSAASRFTSLSVIVVGVAGWAAPAAARPFLKFKIKHFIPTMSVDLGKGRALDVSALGPVHVSGDRGFVGGVVNTTSDLTQPAATLLQKTAAGIDNFLQGPDKINETIRHGFEGGQNSLDALISWLKTFVATASVYGIVAFGVAIVVSVILSALITTLTLRRRLAVVQATPGLSTTTAAGPAV</sequence>
<keyword evidence="1" id="KW-0472">Membrane</keyword>